<evidence type="ECO:0000256" key="1">
    <source>
        <dbReference type="SAM" id="Phobius"/>
    </source>
</evidence>
<keyword evidence="1" id="KW-0472">Membrane</keyword>
<sequence>MGLIWLIWWSHIGVCLNLIQLCRSIFDFFNCSMGMLQIILQRVYINQVNSLGVILNLLFVYVAPPWKKSKPSRKTLKVGGIIEMKYNSRGFHGRQVNRWQI</sequence>
<dbReference type="EMBL" id="GEDG01014356">
    <property type="protein sequence ID" value="JAP24463.1"/>
    <property type="molecule type" value="Transcribed_RNA"/>
</dbReference>
<feature type="transmembrane region" description="Helical" evidence="1">
    <location>
        <begin position="43"/>
        <end position="63"/>
    </location>
</feature>
<keyword evidence="1" id="KW-0812">Transmembrane</keyword>
<keyword evidence="1" id="KW-1133">Transmembrane helix</keyword>
<feature type="transmembrane region" description="Helical" evidence="1">
    <location>
        <begin position="6"/>
        <end position="22"/>
    </location>
</feature>
<accession>A0A0V0HVU8</accession>
<dbReference type="AlphaFoldDB" id="A0A0V0HVU8"/>
<proteinExistence type="predicted"/>
<organism evidence="2">
    <name type="scientific">Solanum chacoense</name>
    <name type="common">Chaco potato</name>
    <dbReference type="NCBI Taxonomy" id="4108"/>
    <lineage>
        <taxon>Eukaryota</taxon>
        <taxon>Viridiplantae</taxon>
        <taxon>Streptophyta</taxon>
        <taxon>Embryophyta</taxon>
        <taxon>Tracheophyta</taxon>
        <taxon>Spermatophyta</taxon>
        <taxon>Magnoliopsida</taxon>
        <taxon>eudicotyledons</taxon>
        <taxon>Gunneridae</taxon>
        <taxon>Pentapetalae</taxon>
        <taxon>asterids</taxon>
        <taxon>lamiids</taxon>
        <taxon>Solanales</taxon>
        <taxon>Solanaceae</taxon>
        <taxon>Solanoideae</taxon>
        <taxon>Solaneae</taxon>
        <taxon>Solanum</taxon>
    </lineage>
</organism>
<protein>
    <submittedName>
        <fullName evidence="2">Putative ovule protein</fullName>
    </submittedName>
</protein>
<name>A0A0V0HVU8_SOLCH</name>
<evidence type="ECO:0000313" key="2">
    <source>
        <dbReference type="EMBL" id="JAP24463.1"/>
    </source>
</evidence>
<reference evidence="2" key="1">
    <citation type="submission" date="2015-12" db="EMBL/GenBank/DDBJ databases">
        <title>Gene expression during late stages of embryo sac development: a critical building block for successful pollen-pistil interactions.</title>
        <authorList>
            <person name="Liu Y."/>
            <person name="Joly V."/>
            <person name="Sabar M."/>
            <person name="Matton D.P."/>
        </authorList>
    </citation>
    <scope>NUCLEOTIDE SEQUENCE</scope>
</reference>